<dbReference type="AlphaFoldDB" id="A0A8J6TXN1"/>
<sequence length="55" mass="6079">MTVLPSSGNKFIENLTQGVKLKFPQSTGYSVQNLKDVAKCTARYLDSKFVQQVVA</sequence>
<gene>
    <name evidence="1" type="ORF">H8702_10195</name>
</gene>
<evidence type="ECO:0000313" key="2">
    <source>
        <dbReference type="Proteomes" id="UP000632659"/>
    </source>
</evidence>
<dbReference type="EMBL" id="JACRTL010000006">
    <property type="protein sequence ID" value="MBC8611470.1"/>
    <property type="molecule type" value="Genomic_DNA"/>
</dbReference>
<dbReference type="Proteomes" id="UP000632659">
    <property type="component" value="Unassembled WGS sequence"/>
</dbReference>
<accession>A0A8J6TXN1</accession>
<keyword evidence="2" id="KW-1185">Reference proteome</keyword>
<protein>
    <submittedName>
        <fullName evidence="1">Uncharacterized protein</fullName>
    </submittedName>
</protein>
<name>A0A8J6TXN1_9FIRM</name>
<proteinExistence type="predicted"/>
<reference evidence="1" key="1">
    <citation type="submission" date="2020-08" db="EMBL/GenBank/DDBJ databases">
        <title>Genome public.</title>
        <authorList>
            <person name="Liu C."/>
            <person name="Sun Q."/>
        </authorList>
    </citation>
    <scope>NUCLEOTIDE SEQUENCE</scope>
    <source>
        <strain evidence="1">NSJ-15</strain>
    </source>
</reference>
<comment type="caution">
    <text evidence="1">The sequence shown here is derived from an EMBL/GenBank/DDBJ whole genome shotgun (WGS) entry which is preliminary data.</text>
</comment>
<evidence type="ECO:0000313" key="1">
    <source>
        <dbReference type="EMBL" id="MBC8611470.1"/>
    </source>
</evidence>
<organism evidence="1 2">
    <name type="scientific">Massiliimalia timonensis</name>
    <dbReference type="NCBI Taxonomy" id="1987501"/>
    <lineage>
        <taxon>Bacteria</taxon>
        <taxon>Bacillati</taxon>
        <taxon>Bacillota</taxon>
        <taxon>Clostridia</taxon>
        <taxon>Eubacteriales</taxon>
        <taxon>Oscillospiraceae</taxon>
        <taxon>Massiliimalia</taxon>
    </lineage>
</organism>